<evidence type="ECO:0000313" key="2">
    <source>
        <dbReference type="Proteomes" id="UP000824681"/>
    </source>
</evidence>
<protein>
    <submittedName>
        <fullName evidence="1">Uncharacterized protein</fullName>
    </submittedName>
</protein>
<sequence length="57" mass="6475">MPSDPPEDEHLAHAAPEDELIRLERDATLRRRLAEMRRIEAVRQPPAETGFTTGDLP</sequence>
<gene>
    <name evidence="1" type="ORF">Nocox_36890</name>
</gene>
<proteinExistence type="predicted"/>
<accession>A0ABX8UB75</accession>
<dbReference type="Proteomes" id="UP000824681">
    <property type="component" value="Chromosome"/>
</dbReference>
<name>A0ABX8UB75_9ACTN</name>
<dbReference type="RefSeq" id="WP_020545090.1">
    <property type="nucleotide sequence ID" value="NZ_CP068985.1"/>
</dbReference>
<keyword evidence="2" id="KW-1185">Reference proteome</keyword>
<evidence type="ECO:0000313" key="1">
    <source>
        <dbReference type="EMBL" id="QYC44932.1"/>
    </source>
</evidence>
<dbReference type="EMBL" id="CP068985">
    <property type="protein sequence ID" value="QYC44932.1"/>
    <property type="molecule type" value="Genomic_DNA"/>
</dbReference>
<organism evidence="1 2">
    <name type="scientific">Nonomuraea coxensis DSM 45129</name>
    <dbReference type="NCBI Taxonomy" id="1122611"/>
    <lineage>
        <taxon>Bacteria</taxon>
        <taxon>Bacillati</taxon>
        <taxon>Actinomycetota</taxon>
        <taxon>Actinomycetes</taxon>
        <taxon>Streptosporangiales</taxon>
        <taxon>Streptosporangiaceae</taxon>
        <taxon>Nonomuraea</taxon>
    </lineage>
</organism>
<reference evidence="1 2" key="1">
    <citation type="journal article" date="2021" name="ACS Chem. Biol.">
        <title>Genomic-Led Discovery of a Novel Glycopeptide Antibiotic by Nonomuraea coxensis DSM 45129.</title>
        <authorList>
            <person name="Yushchuk O."/>
            <person name="Vior N.M."/>
            <person name="Andreo-Vidal A."/>
            <person name="Berini F."/>
            <person name="Ruckert C."/>
            <person name="Busche T."/>
            <person name="Binda E."/>
            <person name="Kalinowski J."/>
            <person name="Truman A.W."/>
            <person name="Marinelli F."/>
        </authorList>
    </citation>
    <scope>NUCLEOTIDE SEQUENCE [LARGE SCALE GENOMIC DNA]</scope>
    <source>
        <strain evidence="1 2">DSM 45129</strain>
    </source>
</reference>